<dbReference type="InterPro" id="IPR019321">
    <property type="entry name" value="Nucleoporin_Nup88"/>
</dbReference>
<dbReference type="GO" id="GO:0006606">
    <property type="term" value="P:protein import into nucleus"/>
    <property type="evidence" value="ECO:0007669"/>
    <property type="project" value="TreeGrafter"/>
</dbReference>
<dbReference type="Pfam" id="PF10168">
    <property type="entry name" value="Nup88"/>
    <property type="match status" value="2"/>
</dbReference>
<name>A0AA40HY90_CNENI</name>
<keyword evidence="2" id="KW-0813">Transport</keyword>
<evidence type="ECO:0008006" key="11">
    <source>
        <dbReference type="Google" id="ProtNLM"/>
    </source>
</evidence>
<keyword evidence="7" id="KW-0539">Nucleus</keyword>
<evidence type="ECO:0000313" key="9">
    <source>
        <dbReference type="EMBL" id="KAK1339186.1"/>
    </source>
</evidence>
<dbReference type="PANTHER" id="PTHR13257:SF0">
    <property type="entry name" value="NUCLEAR PORE COMPLEX PROTEIN NUP88"/>
    <property type="match status" value="1"/>
</dbReference>
<dbReference type="PANTHER" id="PTHR13257">
    <property type="entry name" value="NUCLEOPORIN NUP84-RELATED"/>
    <property type="match status" value="1"/>
</dbReference>
<protein>
    <recommendedName>
        <fullName evidence="11">Nucleoporin 88</fullName>
    </recommendedName>
</protein>
<keyword evidence="3" id="KW-0509">mRNA transport</keyword>
<evidence type="ECO:0000256" key="8">
    <source>
        <dbReference type="SAM" id="MobiDB-lite"/>
    </source>
</evidence>
<sequence>MLDPHGVLLASDSVTRIYSLRKDQVVAYPLHILYENGETFLTYVSVLHSPGNTRKLLGLLPIHPAAEGNYGDNVCAVLCLPGVPSVLVIATESGSCVAVLCGTGKKKMTKHQKEGDPFDSDSSCPISRHRDPKGPSSYHWTQEADEHSVGLIGFRNFQLHFLDQMKIKICLYEANAVRAVSSDVRTLGPVTICITSTYKCLPKAFIKHSPPSISSPALYSRCCSDSAANPAFLKSSDKECLHLISRATQVFREQYILKQDLAKEEVQLRVKLLCDQKKKQREDCSYCREERKSLWEMAECLADRYEKVKGKQEDMNRVSKVRHSFHSQLPVLSDSERDMKNELQLMPDQF</sequence>
<dbReference type="AlphaFoldDB" id="A0AA40HY90"/>
<feature type="region of interest" description="Disordered" evidence="8">
    <location>
        <begin position="109"/>
        <end position="140"/>
    </location>
</feature>
<keyword evidence="4" id="KW-0653">Protein transport</keyword>
<proteinExistence type="predicted"/>
<dbReference type="GO" id="GO:0005643">
    <property type="term" value="C:nuclear pore"/>
    <property type="evidence" value="ECO:0007669"/>
    <property type="project" value="UniProtKB-SubCell"/>
</dbReference>
<keyword evidence="10" id="KW-1185">Reference proteome</keyword>
<dbReference type="GO" id="GO:0000056">
    <property type="term" value="P:ribosomal small subunit export from nucleus"/>
    <property type="evidence" value="ECO:0007669"/>
    <property type="project" value="InterPro"/>
</dbReference>
<evidence type="ECO:0000313" key="10">
    <source>
        <dbReference type="Proteomes" id="UP001177744"/>
    </source>
</evidence>
<evidence type="ECO:0000256" key="4">
    <source>
        <dbReference type="ARBA" id="ARBA00022927"/>
    </source>
</evidence>
<organism evidence="9 10">
    <name type="scientific">Cnephaeus nilssonii</name>
    <name type="common">Northern bat</name>
    <name type="synonym">Eptesicus nilssonii</name>
    <dbReference type="NCBI Taxonomy" id="3371016"/>
    <lineage>
        <taxon>Eukaryota</taxon>
        <taxon>Metazoa</taxon>
        <taxon>Chordata</taxon>
        <taxon>Craniata</taxon>
        <taxon>Vertebrata</taxon>
        <taxon>Euteleostomi</taxon>
        <taxon>Mammalia</taxon>
        <taxon>Eutheria</taxon>
        <taxon>Laurasiatheria</taxon>
        <taxon>Chiroptera</taxon>
        <taxon>Yangochiroptera</taxon>
        <taxon>Vespertilionidae</taxon>
        <taxon>Cnephaeus</taxon>
    </lineage>
</organism>
<evidence type="ECO:0000256" key="5">
    <source>
        <dbReference type="ARBA" id="ARBA00023010"/>
    </source>
</evidence>
<dbReference type="InterPro" id="IPR037700">
    <property type="entry name" value="NUP88/NUP82"/>
</dbReference>
<comment type="subcellular location">
    <subcellularLocation>
        <location evidence="1">Nucleus</location>
        <location evidence="1">Nuclear pore complex</location>
    </subcellularLocation>
</comment>
<dbReference type="GO" id="GO:0006406">
    <property type="term" value="P:mRNA export from nucleus"/>
    <property type="evidence" value="ECO:0007669"/>
    <property type="project" value="TreeGrafter"/>
</dbReference>
<accession>A0AA40HY90</accession>
<evidence type="ECO:0000256" key="2">
    <source>
        <dbReference type="ARBA" id="ARBA00022448"/>
    </source>
</evidence>
<comment type="caution">
    <text evidence="9">The sequence shown here is derived from an EMBL/GenBank/DDBJ whole genome shotgun (WGS) entry which is preliminary data.</text>
</comment>
<dbReference type="EMBL" id="JAULJE010000009">
    <property type="protein sequence ID" value="KAK1339186.1"/>
    <property type="molecule type" value="Genomic_DNA"/>
</dbReference>
<evidence type="ECO:0000256" key="1">
    <source>
        <dbReference type="ARBA" id="ARBA00004567"/>
    </source>
</evidence>
<evidence type="ECO:0000256" key="6">
    <source>
        <dbReference type="ARBA" id="ARBA00023132"/>
    </source>
</evidence>
<dbReference type="Proteomes" id="UP001177744">
    <property type="component" value="Unassembled WGS sequence"/>
</dbReference>
<dbReference type="GO" id="GO:0000055">
    <property type="term" value="P:ribosomal large subunit export from nucleus"/>
    <property type="evidence" value="ECO:0007669"/>
    <property type="project" value="InterPro"/>
</dbReference>
<evidence type="ECO:0000256" key="3">
    <source>
        <dbReference type="ARBA" id="ARBA00022816"/>
    </source>
</evidence>
<dbReference type="GO" id="GO:0017056">
    <property type="term" value="F:structural constituent of nuclear pore"/>
    <property type="evidence" value="ECO:0007669"/>
    <property type="project" value="InterPro"/>
</dbReference>
<keyword evidence="6" id="KW-0906">Nuclear pore complex</keyword>
<evidence type="ECO:0000256" key="7">
    <source>
        <dbReference type="ARBA" id="ARBA00023242"/>
    </source>
</evidence>
<gene>
    <name evidence="9" type="ORF">QTO34_019862</name>
</gene>
<keyword evidence="5" id="KW-0811">Translocation</keyword>
<reference evidence="9" key="1">
    <citation type="submission" date="2023-06" db="EMBL/GenBank/DDBJ databases">
        <title>Reference genome for the Northern bat (Eptesicus nilssonii), a most northern bat species.</title>
        <authorList>
            <person name="Laine V.N."/>
            <person name="Pulliainen A.T."/>
            <person name="Lilley T.M."/>
        </authorList>
    </citation>
    <scope>NUCLEOTIDE SEQUENCE</scope>
    <source>
        <strain evidence="9">BLF_Eptnil</strain>
        <tissue evidence="9">Kidney</tissue>
    </source>
</reference>